<keyword evidence="3" id="KW-0812">Transmembrane</keyword>
<dbReference type="Proteomes" id="UP000325081">
    <property type="component" value="Unassembled WGS sequence"/>
</dbReference>
<evidence type="ECO:0000256" key="3">
    <source>
        <dbReference type="SAM" id="Phobius"/>
    </source>
</evidence>
<proteinExistence type="predicted"/>
<evidence type="ECO:0000259" key="4">
    <source>
        <dbReference type="PROSITE" id="PS50089"/>
    </source>
</evidence>
<comment type="caution">
    <text evidence="5">The sequence shown here is derived from an EMBL/GenBank/DDBJ whole genome shotgun (WGS) entry which is preliminary data.</text>
</comment>
<reference evidence="6" key="1">
    <citation type="journal article" date="2019" name="Curr. Biol.">
        <title>Genome Sequence of Striga asiatica Provides Insight into the Evolution of Plant Parasitism.</title>
        <authorList>
            <person name="Yoshida S."/>
            <person name="Kim S."/>
            <person name="Wafula E.K."/>
            <person name="Tanskanen J."/>
            <person name="Kim Y.M."/>
            <person name="Honaas L."/>
            <person name="Yang Z."/>
            <person name="Spallek T."/>
            <person name="Conn C.E."/>
            <person name="Ichihashi Y."/>
            <person name="Cheong K."/>
            <person name="Cui S."/>
            <person name="Der J.P."/>
            <person name="Gundlach H."/>
            <person name="Jiao Y."/>
            <person name="Hori C."/>
            <person name="Ishida J.K."/>
            <person name="Kasahara H."/>
            <person name="Kiba T."/>
            <person name="Kim M.S."/>
            <person name="Koo N."/>
            <person name="Laohavisit A."/>
            <person name="Lee Y.H."/>
            <person name="Lumba S."/>
            <person name="McCourt P."/>
            <person name="Mortimer J.C."/>
            <person name="Mutuku J.M."/>
            <person name="Nomura T."/>
            <person name="Sasaki-Sekimoto Y."/>
            <person name="Seto Y."/>
            <person name="Wang Y."/>
            <person name="Wakatake T."/>
            <person name="Sakakibara H."/>
            <person name="Demura T."/>
            <person name="Yamaguchi S."/>
            <person name="Yoneyama K."/>
            <person name="Manabe R.I."/>
            <person name="Nelson D.C."/>
            <person name="Schulman A.H."/>
            <person name="Timko M.P."/>
            <person name="dePamphilis C.W."/>
            <person name="Choi D."/>
            <person name="Shirasu K."/>
        </authorList>
    </citation>
    <scope>NUCLEOTIDE SEQUENCE [LARGE SCALE GENOMIC DNA]</scope>
    <source>
        <strain evidence="6">cv. UVA1</strain>
    </source>
</reference>
<protein>
    <submittedName>
        <fullName evidence="5">RING/U-box superfamily protein</fullName>
    </submittedName>
</protein>
<dbReference type="GO" id="GO:0008270">
    <property type="term" value="F:zinc ion binding"/>
    <property type="evidence" value="ECO:0007669"/>
    <property type="project" value="UniProtKB-KW"/>
</dbReference>
<dbReference type="InterPro" id="IPR001841">
    <property type="entry name" value="Znf_RING"/>
</dbReference>
<dbReference type="AlphaFoldDB" id="A0A5A7P8N4"/>
<dbReference type="PANTHER" id="PTHR47035:SF3">
    <property type="entry name" value="OS11G0150450 PROTEIN"/>
    <property type="match status" value="1"/>
</dbReference>
<gene>
    <name evidence="5" type="ORF">STAS_04752</name>
</gene>
<keyword evidence="6" id="KW-1185">Reference proteome</keyword>
<feature type="compositionally biased region" description="Basic and acidic residues" evidence="2">
    <location>
        <begin position="48"/>
        <end position="63"/>
    </location>
</feature>
<dbReference type="SUPFAM" id="SSF57850">
    <property type="entry name" value="RING/U-box"/>
    <property type="match status" value="1"/>
</dbReference>
<dbReference type="Pfam" id="PF13639">
    <property type="entry name" value="zf-RING_2"/>
    <property type="match status" value="1"/>
</dbReference>
<keyword evidence="3" id="KW-0472">Membrane</keyword>
<feature type="compositionally biased region" description="Basic and acidic residues" evidence="2">
    <location>
        <begin position="184"/>
        <end position="194"/>
    </location>
</feature>
<feature type="domain" description="RING-type" evidence="4">
    <location>
        <begin position="86"/>
        <end position="128"/>
    </location>
</feature>
<keyword evidence="1" id="KW-0862">Zinc</keyword>
<accession>A0A5A7P8N4</accession>
<keyword evidence="3" id="KW-1133">Transmembrane helix</keyword>
<keyword evidence="1" id="KW-0479">Metal-binding</keyword>
<dbReference type="SMART" id="SM00184">
    <property type="entry name" value="RING"/>
    <property type="match status" value="1"/>
</dbReference>
<name>A0A5A7P8N4_STRAF</name>
<dbReference type="OrthoDB" id="8062037at2759"/>
<dbReference type="PANTHER" id="PTHR47035">
    <property type="entry name" value="OS11G0150450 PROTEIN"/>
    <property type="match status" value="1"/>
</dbReference>
<evidence type="ECO:0000256" key="2">
    <source>
        <dbReference type="SAM" id="MobiDB-lite"/>
    </source>
</evidence>
<feature type="region of interest" description="Disordered" evidence="2">
    <location>
        <begin position="48"/>
        <end position="67"/>
    </location>
</feature>
<dbReference type="Gene3D" id="3.30.40.10">
    <property type="entry name" value="Zinc/RING finger domain, C3HC4 (zinc finger)"/>
    <property type="match status" value="1"/>
</dbReference>
<keyword evidence="1" id="KW-0863">Zinc-finger</keyword>
<feature type="transmembrane region" description="Helical" evidence="3">
    <location>
        <begin position="12"/>
        <end position="38"/>
    </location>
</feature>
<sequence>MKSSRINLVMTVIGFGLSIMFIVFVCTRLICARILLIASRRSARSSRSDLTHLERGSHGREHQTPANFPTKKYGELCSSLDESARCTVCLADYHEEDTLCIIPVCGHMFHTTCIGIWLQQHATCPVCRVSLNEISRRKWYMQPMFSSALRYSPRNVQQSVNLHHCHCTANGSRHSLRMREDEIVGPTRDGDSVGHRSSIAINHRESIKK</sequence>
<evidence type="ECO:0000256" key="1">
    <source>
        <dbReference type="PROSITE-ProRule" id="PRU00175"/>
    </source>
</evidence>
<evidence type="ECO:0000313" key="6">
    <source>
        <dbReference type="Proteomes" id="UP000325081"/>
    </source>
</evidence>
<organism evidence="5 6">
    <name type="scientific">Striga asiatica</name>
    <name type="common">Asiatic witchweed</name>
    <name type="synonym">Buchnera asiatica</name>
    <dbReference type="NCBI Taxonomy" id="4170"/>
    <lineage>
        <taxon>Eukaryota</taxon>
        <taxon>Viridiplantae</taxon>
        <taxon>Streptophyta</taxon>
        <taxon>Embryophyta</taxon>
        <taxon>Tracheophyta</taxon>
        <taxon>Spermatophyta</taxon>
        <taxon>Magnoliopsida</taxon>
        <taxon>eudicotyledons</taxon>
        <taxon>Gunneridae</taxon>
        <taxon>Pentapetalae</taxon>
        <taxon>asterids</taxon>
        <taxon>lamiids</taxon>
        <taxon>Lamiales</taxon>
        <taxon>Orobanchaceae</taxon>
        <taxon>Buchnereae</taxon>
        <taxon>Striga</taxon>
    </lineage>
</organism>
<evidence type="ECO:0000313" key="5">
    <source>
        <dbReference type="EMBL" id="GER28924.1"/>
    </source>
</evidence>
<dbReference type="PROSITE" id="PS50089">
    <property type="entry name" value="ZF_RING_2"/>
    <property type="match status" value="1"/>
</dbReference>
<feature type="region of interest" description="Disordered" evidence="2">
    <location>
        <begin position="184"/>
        <end position="209"/>
    </location>
</feature>
<dbReference type="EMBL" id="BKCP01003335">
    <property type="protein sequence ID" value="GER28924.1"/>
    <property type="molecule type" value="Genomic_DNA"/>
</dbReference>
<dbReference type="InterPro" id="IPR013083">
    <property type="entry name" value="Znf_RING/FYVE/PHD"/>
</dbReference>
<dbReference type="InterPro" id="IPR053070">
    <property type="entry name" value="RING-type_E3_ubiquitin-ligase"/>
</dbReference>